<dbReference type="Proteomes" id="UP001344447">
    <property type="component" value="Unassembled WGS sequence"/>
</dbReference>
<dbReference type="SUPFAM" id="SSF54529">
    <property type="entry name" value="Mitochondrial glycoprotein MAM33-like"/>
    <property type="match status" value="1"/>
</dbReference>
<organism evidence="2 3">
    <name type="scientific">Dictyostelium firmibasis</name>
    <dbReference type="NCBI Taxonomy" id="79012"/>
    <lineage>
        <taxon>Eukaryota</taxon>
        <taxon>Amoebozoa</taxon>
        <taxon>Evosea</taxon>
        <taxon>Eumycetozoa</taxon>
        <taxon>Dictyostelia</taxon>
        <taxon>Dictyosteliales</taxon>
        <taxon>Dictyosteliaceae</taxon>
        <taxon>Dictyostelium</taxon>
    </lineage>
</organism>
<evidence type="ECO:0000313" key="2">
    <source>
        <dbReference type="EMBL" id="KAK5578715.1"/>
    </source>
</evidence>
<evidence type="ECO:0000256" key="1">
    <source>
        <dbReference type="SAM" id="MobiDB-lite"/>
    </source>
</evidence>
<gene>
    <name evidence="2" type="ORF">RB653_008388</name>
</gene>
<dbReference type="GO" id="GO:0042256">
    <property type="term" value="P:cytosolic ribosome assembly"/>
    <property type="evidence" value="ECO:0007669"/>
    <property type="project" value="TreeGrafter"/>
</dbReference>
<dbReference type="PANTHER" id="PTHR10826">
    <property type="entry name" value="COMPLEMENT COMPONENT 1"/>
    <property type="match status" value="1"/>
</dbReference>
<dbReference type="EMBL" id="JAVFKY010000003">
    <property type="protein sequence ID" value="KAK5578715.1"/>
    <property type="molecule type" value="Genomic_DNA"/>
</dbReference>
<evidence type="ECO:0000313" key="3">
    <source>
        <dbReference type="Proteomes" id="UP001344447"/>
    </source>
</evidence>
<proteinExistence type="predicted"/>
<dbReference type="AlphaFoldDB" id="A0AAN7U4P0"/>
<dbReference type="Pfam" id="PF02330">
    <property type="entry name" value="MAM33"/>
    <property type="match status" value="1"/>
</dbReference>
<feature type="compositionally biased region" description="Acidic residues" evidence="1">
    <location>
        <begin position="173"/>
        <end position="214"/>
    </location>
</feature>
<dbReference type="InterPro" id="IPR003428">
    <property type="entry name" value="MAM33"/>
</dbReference>
<reference evidence="2 3" key="1">
    <citation type="submission" date="2023-11" db="EMBL/GenBank/DDBJ databases">
        <title>Dfirmibasis_genome.</title>
        <authorList>
            <person name="Edelbroek B."/>
            <person name="Kjellin J."/>
            <person name="Jerlstrom-Hultqvist J."/>
            <person name="Soderbom F."/>
        </authorList>
    </citation>
    <scope>NUCLEOTIDE SEQUENCE [LARGE SCALE GENOMIC DNA]</scope>
    <source>
        <strain evidence="2 3">TNS-C-14</strain>
    </source>
</reference>
<dbReference type="PANTHER" id="PTHR10826:SF1">
    <property type="entry name" value="COMPLEMENT COMPONENT 1 Q SUBCOMPONENT-BINDING PROTEIN, MITOCHONDRIAL"/>
    <property type="match status" value="1"/>
</dbReference>
<dbReference type="Gene3D" id="3.10.280.10">
    <property type="entry name" value="Mitochondrial glycoprotein"/>
    <property type="match status" value="1"/>
</dbReference>
<sequence length="321" mass="36483">MSALGRNLGNFIQTFSNQTSSLKTINGLKRGLLPCCGSTIRPMANNHHHSQLINVNRSSISGIRTELFNSKGLITQFQVRQYCSESKLQVSPTPKVLLANICTNEIDDFKRVFQDNNSEADLFLEESGFELSKDGDQAVLKKTFADGTHITIRFDSLEQPEEELNEELNQNEHDEEEEAEQEEEEEEEEVEEDENNEEDENEEGEAGEEAEEGNEESHDHPFQIEITPKDNANGKLTFGCYASHDGNYTISGFYKGGFGEFINPVDIDGTTPEFQDNILLVLQQYGVDERLSFFIHDYVHNKKINDYLESFEALKEFVSKE</sequence>
<comment type="caution">
    <text evidence="2">The sequence shown here is derived from an EMBL/GenBank/DDBJ whole genome shotgun (WGS) entry which is preliminary data.</text>
</comment>
<keyword evidence="3" id="KW-1185">Reference proteome</keyword>
<dbReference type="InterPro" id="IPR036561">
    <property type="entry name" value="MAM33_sf"/>
</dbReference>
<dbReference type="GO" id="GO:0005759">
    <property type="term" value="C:mitochondrial matrix"/>
    <property type="evidence" value="ECO:0007669"/>
    <property type="project" value="InterPro"/>
</dbReference>
<name>A0AAN7U4P0_9MYCE</name>
<protein>
    <submittedName>
        <fullName evidence="2">Uncharacterized protein</fullName>
    </submittedName>
</protein>
<feature type="region of interest" description="Disordered" evidence="1">
    <location>
        <begin position="152"/>
        <end position="219"/>
    </location>
</feature>
<accession>A0AAN7U4P0</accession>